<name>A0A5M6DIR7_9BACT</name>
<dbReference type="EMBL" id="VWOX01000002">
    <property type="protein sequence ID" value="KAA5546276.1"/>
    <property type="molecule type" value="Genomic_DNA"/>
</dbReference>
<dbReference type="SUPFAM" id="SSF53756">
    <property type="entry name" value="UDP-Glycosyltransferase/glycogen phosphorylase"/>
    <property type="match status" value="1"/>
</dbReference>
<dbReference type="RefSeq" id="WP_150075283.1">
    <property type="nucleotide sequence ID" value="NZ_VWOX01000002.1"/>
</dbReference>
<reference evidence="3 4" key="1">
    <citation type="submission" date="2019-08" db="EMBL/GenBank/DDBJ databases">
        <authorList>
            <person name="Dhanesh K."/>
            <person name="Kumar G."/>
            <person name="Sasikala C."/>
            <person name="Venkata Ramana C."/>
        </authorList>
    </citation>
    <scope>NUCLEOTIDE SEQUENCE [LARGE SCALE GENOMIC DNA]</scope>
    <source>
        <strain evidence="3 4">JC645</strain>
    </source>
</reference>
<dbReference type="PANTHER" id="PTHR12526:SF637">
    <property type="entry name" value="GLYCOSYLTRANSFERASE EPSF-RELATED"/>
    <property type="match status" value="1"/>
</dbReference>
<organism evidence="3 4">
    <name type="scientific">Roseiconus nitratireducens</name>
    <dbReference type="NCBI Taxonomy" id="2605748"/>
    <lineage>
        <taxon>Bacteria</taxon>
        <taxon>Pseudomonadati</taxon>
        <taxon>Planctomycetota</taxon>
        <taxon>Planctomycetia</taxon>
        <taxon>Pirellulales</taxon>
        <taxon>Pirellulaceae</taxon>
        <taxon>Roseiconus</taxon>
    </lineage>
</organism>
<dbReference type="Gene3D" id="3.40.50.2000">
    <property type="entry name" value="Glycogen Phosphorylase B"/>
    <property type="match status" value="2"/>
</dbReference>
<feature type="domain" description="Glycosyl transferase family 1" evidence="1">
    <location>
        <begin position="217"/>
        <end position="380"/>
    </location>
</feature>
<dbReference type="InterPro" id="IPR028098">
    <property type="entry name" value="Glyco_trans_4-like_N"/>
</dbReference>
<gene>
    <name evidence="3" type="ORF">FYK55_05160</name>
</gene>
<dbReference type="Proteomes" id="UP000324479">
    <property type="component" value="Unassembled WGS sequence"/>
</dbReference>
<feature type="domain" description="Glycosyltransferase subfamily 4-like N-terminal" evidence="2">
    <location>
        <begin position="34"/>
        <end position="206"/>
    </location>
</feature>
<keyword evidence="3" id="KW-0808">Transferase</keyword>
<dbReference type="Pfam" id="PF13439">
    <property type="entry name" value="Glyco_transf_4"/>
    <property type="match status" value="1"/>
</dbReference>
<keyword evidence="4" id="KW-1185">Reference proteome</keyword>
<dbReference type="InterPro" id="IPR001296">
    <property type="entry name" value="Glyco_trans_1"/>
</dbReference>
<accession>A0A5M6DIR7</accession>
<evidence type="ECO:0000259" key="1">
    <source>
        <dbReference type="Pfam" id="PF00534"/>
    </source>
</evidence>
<dbReference type="PANTHER" id="PTHR12526">
    <property type="entry name" value="GLYCOSYLTRANSFERASE"/>
    <property type="match status" value="1"/>
</dbReference>
<evidence type="ECO:0000313" key="3">
    <source>
        <dbReference type="EMBL" id="KAA5546276.1"/>
    </source>
</evidence>
<evidence type="ECO:0000313" key="4">
    <source>
        <dbReference type="Proteomes" id="UP000324479"/>
    </source>
</evidence>
<proteinExistence type="predicted"/>
<dbReference type="GO" id="GO:0016757">
    <property type="term" value="F:glycosyltransferase activity"/>
    <property type="evidence" value="ECO:0007669"/>
    <property type="project" value="InterPro"/>
</dbReference>
<comment type="caution">
    <text evidence="3">The sequence shown here is derived from an EMBL/GenBank/DDBJ whole genome shotgun (WGS) entry which is preliminary data.</text>
</comment>
<protein>
    <submittedName>
        <fullName evidence="3">Glycosyltransferase family 4 protein</fullName>
    </submittedName>
</protein>
<evidence type="ECO:0000259" key="2">
    <source>
        <dbReference type="Pfam" id="PF13439"/>
    </source>
</evidence>
<dbReference type="AlphaFoldDB" id="A0A5M6DIR7"/>
<dbReference type="Pfam" id="PF00534">
    <property type="entry name" value="Glycos_transf_1"/>
    <property type="match status" value="1"/>
</dbReference>
<sequence length="427" mass="46848">MSDCDETVMRVLVVSATFPSSVDPTRGIFVKERIAALDRIPGVEVRVIAPTPWAPPIRSIPSWYERSQFPQHEFVDGLSVSRPRYPLPPKVGGYIHPQLMYPALLKEAKRIHQAFPFDLIDAHFVYPSGVAATRVARHFRVPVCMTGRGADMLRFPSYPLKGRPIRWALRNCDGSIALSSEIAEAMIINGAAKESVALIPNGVDTNKFRPADSAQCRAELGLPQAKTILLSVGDRIALKGFQVIVEALPKVLQRRPDVMYVCVGGPGRHGTDFTSQLRSAIARLGLSDRVLFPGICEHDQLYKWHNASDLYVLASSREGSPNALLEALACGLPAVSTRVGGAPDEIEKTGYGIIMRERSAIAAADAILAACDRQWNREQIRHGMENRSWDVTARHVLQHFCSLLPESKASRLQVAKLSACTASISGD</sequence>